<sequence>MTRHHLAPAELALMERLWDAGRQTARDLREALYPGSTRAQHGTVQRLLQRLEDKGFVARDATLSVHLFEAAIGREAYAGEQLESLARKLTGGSLAPLLTHLVDEHRISADEIARLRRVLDAAGATNDDTEEDAS</sequence>
<dbReference type="InterPro" id="IPR036390">
    <property type="entry name" value="WH_DNA-bd_sf"/>
</dbReference>
<protein>
    <submittedName>
        <fullName evidence="5">Penicillinase repressor</fullName>
    </submittedName>
</protein>
<dbReference type="GO" id="GO:0045892">
    <property type="term" value="P:negative regulation of DNA-templated transcription"/>
    <property type="evidence" value="ECO:0007669"/>
    <property type="project" value="InterPro"/>
</dbReference>
<evidence type="ECO:0000256" key="3">
    <source>
        <dbReference type="ARBA" id="ARBA00023125"/>
    </source>
</evidence>
<dbReference type="Gene3D" id="1.10.10.10">
    <property type="entry name" value="Winged helix-like DNA-binding domain superfamily/Winged helix DNA-binding domain"/>
    <property type="match status" value="1"/>
</dbReference>
<keyword evidence="6" id="KW-1185">Reference proteome</keyword>
<dbReference type="SUPFAM" id="SSF46785">
    <property type="entry name" value="Winged helix' DNA-binding domain"/>
    <property type="match status" value="1"/>
</dbReference>
<name>A0A518CVW7_9BACT</name>
<keyword evidence="2" id="KW-0805">Transcription regulation</keyword>
<dbReference type="EMBL" id="CP036290">
    <property type="protein sequence ID" value="QDU83360.1"/>
    <property type="molecule type" value="Genomic_DNA"/>
</dbReference>
<dbReference type="OrthoDB" id="284965at2"/>
<organism evidence="5 6">
    <name type="scientific">Rohdeia mirabilis</name>
    <dbReference type="NCBI Taxonomy" id="2528008"/>
    <lineage>
        <taxon>Bacteria</taxon>
        <taxon>Pseudomonadati</taxon>
        <taxon>Planctomycetota</taxon>
        <taxon>Planctomycetia</taxon>
        <taxon>Planctomycetia incertae sedis</taxon>
        <taxon>Rohdeia</taxon>
    </lineage>
</organism>
<keyword evidence="4" id="KW-0804">Transcription</keyword>
<dbReference type="Gene3D" id="1.10.4040.10">
    <property type="entry name" value="Penicillinase repressor domain"/>
    <property type="match status" value="1"/>
</dbReference>
<keyword evidence="3" id="KW-0238">DNA-binding</keyword>
<dbReference type="GO" id="GO:0003677">
    <property type="term" value="F:DNA binding"/>
    <property type="evidence" value="ECO:0007669"/>
    <property type="project" value="UniProtKB-KW"/>
</dbReference>
<dbReference type="InterPro" id="IPR036388">
    <property type="entry name" value="WH-like_DNA-bd_sf"/>
</dbReference>
<evidence type="ECO:0000313" key="5">
    <source>
        <dbReference type="EMBL" id="QDU83360.1"/>
    </source>
</evidence>
<gene>
    <name evidence="5" type="ORF">Pla163_04590</name>
</gene>
<dbReference type="RefSeq" id="WP_145182907.1">
    <property type="nucleotide sequence ID" value="NZ_CP036290.1"/>
</dbReference>
<dbReference type="Proteomes" id="UP000319342">
    <property type="component" value="Chromosome"/>
</dbReference>
<proteinExistence type="inferred from homology"/>
<evidence type="ECO:0000256" key="4">
    <source>
        <dbReference type="ARBA" id="ARBA00023163"/>
    </source>
</evidence>
<comment type="similarity">
    <text evidence="1">Belongs to the BlaI transcriptional regulatory family.</text>
</comment>
<dbReference type="InterPro" id="IPR005650">
    <property type="entry name" value="BlaI_family"/>
</dbReference>
<dbReference type="PIRSF" id="PIRSF019455">
    <property type="entry name" value="CopR_AtkY"/>
    <property type="match status" value="1"/>
</dbReference>
<evidence type="ECO:0000256" key="1">
    <source>
        <dbReference type="ARBA" id="ARBA00011046"/>
    </source>
</evidence>
<reference evidence="5 6" key="1">
    <citation type="submission" date="2019-02" db="EMBL/GenBank/DDBJ databases">
        <title>Deep-cultivation of Planctomycetes and their phenomic and genomic characterization uncovers novel biology.</title>
        <authorList>
            <person name="Wiegand S."/>
            <person name="Jogler M."/>
            <person name="Boedeker C."/>
            <person name="Pinto D."/>
            <person name="Vollmers J."/>
            <person name="Rivas-Marin E."/>
            <person name="Kohn T."/>
            <person name="Peeters S.H."/>
            <person name="Heuer A."/>
            <person name="Rast P."/>
            <person name="Oberbeckmann S."/>
            <person name="Bunk B."/>
            <person name="Jeske O."/>
            <person name="Meyerdierks A."/>
            <person name="Storesund J.E."/>
            <person name="Kallscheuer N."/>
            <person name="Luecker S."/>
            <person name="Lage O.M."/>
            <person name="Pohl T."/>
            <person name="Merkel B.J."/>
            <person name="Hornburger P."/>
            <person name="Mueller R.-W."/>
            <person name="Bruemmer F."/>
            <person name="Labrenz M."/>
            <person name="Spormann A.M."/>
            <person name="Op den Camp H."/>
            <person name="Overmann J."/>
            <person name="Amann R."/>
            <person name="Jetten M.S.M."/>
            <person name="Mascher T."/>
            <person name="Medema M.H."/>
            <person name="Devos D.P."/>
            <person name="Kaster A.-K."/>
            <person name="Ovreas L."/>
            <person name="Rohde M."/>
            <person name="Galperin M.Y."/>
            <person name="Jogler C."/>
        </authorList>
    </citation>
    <scope>NUCLEOTIDE SEQUENCE [LARGE SCALE GENOMIC DNA]</scope>
    <source>
        <strain evidence="5 6">Pla163</strain>
    </source>
</reference>
<dbReference type="Pfam" id="PF03965">
    <property type="entry name" value="Penicillinase_R"/>
    <property type="match status" value="1"/>
</dbReference>
<evidence type="ECO:0000313" key="6">
    <source>
        <dbReference type="Proteomes" id="UP000319342"/>
    </source>
</evidence>
<dbReference type="AlphaFoldDB" id="A0A518CVW7"/>
<accession>A0A518CVW7</accession>
<evidence type="ECO:0000256" key="2">
    <source>
        <dbReference type="ARBA" id="ARBA00023015"/>
    </source>
</evidence>